<comment type="caution">
    <text evidence="2">The sequence shown here is derived from an EMBL/GenBank/DDBJ whole genome shotgun (WGS) entry which is preliminary data.</text>
</comment>
<protein>
    <submittedName>
        <fullName evidence="1">AlpA family phage regulatory protein</fullName>
    </submittedName>
    <submittedName>
        <fullName evidence="2">Transcriptional regulator</fullName>
    </submittedName>
</protein>
<gene>
    <name evidence="2" type="ORF">A4U53_36270</name>
    <name evidence="1" type="ORF">HFO42_20175</name>
</gene>
<accession>A0A179C0R5</accession>
<dbReference type="Proteomes" id="UP000825699">
    <property type="component" value="Unassembled WGS sequence"/>
</dbReference>
<dbReference type="Pfam" id="PF05930">
    <property type="entry name" value="Phage_AlpA"/>
    <property type="match status" value="1"/>
</dbReference>
<dbReference type="EMBL" id="LWBS01000001">
    <property type="protein sequence ID" value="OAP97711.1"/>
    <property type="molecule type" value="Genomic_DNA"/>
</dbReference>
<evidence type="ECO:0000313" key="1">
    <source>
        <dbReference type="EMBL" id="MBY5630408.1"/>
    </source>
</evidence>
<dbReference type="AlphaFoldDB" id="A0A179C0R5"/>
<sequence>MPTASNDNFALISLRDTCALTSMSKTMIHRLRIEGTFPAAVALGEKRIAFSRIEVQAWIEAKLAARVSA</sequence>
<evidence type="ECO:0000313" key="2">
    <source>
        <dbReference type="EMBL" id="OAP97711.1"/>
    </source>
</evidence>
<proteinExistence type="predicted"/>
<dbReference type="RefSeq" id="WP_064244939.1">
    <property type="nucleotide sequence ID" value="NZ_JAAXEP010000010.1"/>
</dbReference>
<dbReference type="InterPro" id="IPR010260">
    <property type="entry name" value="AlpA"/>
</dbReference>
<reference evidence="2" key="1">
    <citation type="submission" date="2016-04" db="EMBL/GenBank/DDBJ databases">
        <title>Fast-growing isolate from the root nodules of Vavilovia formosa.</title>
        <authorList>
            <person name="Kimeklis A."/>
            <person name="Safronova V."/>
            <person name="Belimov A."/>
            <person name="Andronov E."/>
        </authorList>
    </citation>
    <scope>NUCLEOTIDE SEQUENCE [LARGE SCALE GENOMIC DNA]</scope>
    <source>
        <strain evidence="2">Vaf-46</strain>
    </source>
</reference>
<name>A0A179C0R5_RHILE</name>
<dbReference type="EMBL" id="JAAXEP010000010">
    <property type="protein sequence ID" value="MBY5630408.1"/>
    <property type="molecule type" value="Genomic_DNA"/>
</dbReference>
<reference evidence="1" key="2">
    <citation type="submission" date="2020-04" db="EMBL/GenBank/DDBJ databases">
        <title>Global-level population genomics supports evidence of horizontal gene transfer on evolution of Rhizobia in Lentils.</title>
        <authorList>
            <person name="Gai Y."/>
            <person name="Cook D."/>
            <person name="Riely B."/>
        </authorList>
    </citation>
    <scope>NUCLEOTIDE SEQUENCE</scope>
    <source>
        <strain evidence="1">Derici101B</strain>
    </source>
</reference>
<dbReference type="Gene3D" id="1.10.238.160">
    <property type="match status" value="1"/>
</dbReference>
<organism evidence="2">
    <name type="scientific">Rhizobium leguminosarum</name>
    <dbReference type="NCBI Taxonomy" id="384"/>
    <lineage>
        <taxon>Bacteria</taxon>
        <taxon>Pseudomonadati</taxon>
        <taxon>Pseudomonadota</taxon>
        <taxon>Alphaproteobacteria</taxon>
        <taxon>Hyphomicrobiales</taxon>
        <taxon>Rhizobiaceae</taxon>
        <taxon>Rhizobium/Agrobacterium group</taxon>
        <taxon>Rhizobium</taxon>
    </lineage>
</organism>